<gene>
    <name evidence="2" type="ORF">Y958_14115</name>
</gene>
<evidence type="ECO:0008006" key="4">
    <source>
        <dbReference type="Google" id="ProtNLM"/>
    </source>
</evidence>
<sequence>MQIDSQAAAATAANVLQASQQFQVRALKQTTDAESAVATELLTGQSAGPAPTDGRGQLVDISA</sequence>
<dbReference type="EMBL" id="CP022111">
    <property type="protein sequence ID" value="ASG22112.1"/>
    <property type="molecule type" value="Genomic_DNA"/>
</dbReference>
<proteinExistence type="predicted"/>
<evidence type="ECO:0000256" key="1">
    <source>
        <dbReference type="SAM" id="MobiDB-lite"/>
    </source>
</evidence>
<keyword evidence="3" id="KW-1185">Reference proteome</keyword>
<dbReference type="KEGG" id="nao:Y958_14115"/>
<evidence type="ECO:0000313" key="2">
    <source>
        <dbReference type="EMBL" id="ASG22112.1"/>
    </source>
</evidence>
<feature type="region of interest" description="Disordered" evidence="1">
    <location>
        <begin position="42"/>
        <end position="63"/>
    </location>
</feature>
<accession>A0A248JTP6</accession>
<dbReference type="RefSeq" id="WP_088872733.1">
    <property type="nucleotide sequence ID" value="NZ_CP022111.1"/>
</dbReference>
<reference evidence="2 3" key="1">
    <citation type="submission" date="2017-06" db="EMBL/GenBank/DDBJ databases">
        <title>Complete genome sequence of Nitrospirillum amazonense strain CBAmC, an endophytic nitrogen-fixing and plant growth-promoting bacterium, isolated from sugarcane.</title>
        <authorList>
            <person name="Schwab S."/>
            <person name="dos Santos Teixeira K.R."/>
            <person name="Simoes Araujo J.L."/>
            <person name="Soares Vidal M."/>
            <person name="Borges de Freitas H.R."/>
            <person name="Rivello Crivelaro A.L."/>
            <person name="Bueno de Camargo Nunes A."/>
            <person name="dos Santos C.M."/>
            <person name="Palmeira da Silva Rosa D."/>
            <person name="da Silva Padilha D."/>
            <person name="da Silva E."/>
            <person name="Araujo Terra L."/>
            <person name="Soares Mendes V."/>
            <person name="Farinelli L."/>
            <person name="Magalhaes Cruz L."/>
            <person name="Baldani J.I."/>
        </authorList>
    </citation>
    <scope>NUCLEOTIDE SEQUENCE [LARGE SCALE GENOMIC DNA]</scope>
    <source>
        <strain evidence="2 3">CBAmC</strain>
    </source>
</reference>
<dbReference type="AlphaFoldDB" id="A0A248JTP6"/>
<organism evidence="2 3">
    <name type="scientific">Nitrospirillum viridazoti CBAmc</name>
    <dbReference type="NCBI Taxonomy" id="1441467"/>
    <lineage>
        <taxon>Bacteria</taxon>
        <taxon>Pseudomonadati</taxon>
        <taxon>Pseudomonadota</taxon>
        <taxon>Alphaproteobacteria</taxon>
        <taxon>Rhodospirillales</taxon>
        <taxon>Azospirillaceae</taxon>
        <taxon>Nitrospirillum</taxon>
        <taxon>Nitrospirillum viridazoti</taxon>
    </lineage>
</organism>
<dbReference type="Proteomes" id="UP000197153">
    <property type="component" value="Chromosome 2"/>
</dbReference>
<evidence type="ECO:0000313" key="3">
    <source>
        <dbReference type="Proteomes" id="UP000197153"/>
    </source>
</evidence>
<protein>
    <recommendedName>
        <fullName evidence="4">Motility protein</fullName>
    </recommendedName>
</protein>
<name>A0A248JTP6_9PROT</name>